<dbReference type="InterPro" id="IPR052998">
    <property type="entry name" value="Hetero-Diels-Alderase-like"/>
</dbReference>
<protein>
    <recommendedName>
        <fullName evidence="4">SMP-30/Gluconolactonase/LRE-like region domain-containing protein</fullName>
    </recommendedName>
</protein>
<dbReference type="AlphaFoldDB" id="A0A229SQ51"/>
<dbReference type="PANTHER" id="PTHR42060:SF1">
    <property type="entry name" value="NHL REPEAT-CONTAINING PROTEIN"/>
    <property type="match status" value="1"/>
</dbReference>
<evidence type="ECO:0000256" key="1">
    <source>
        <dbReference type="SAM" id="SignalP"/>
    </source>
</evidence>
<dbReference type="EMBL" id="NMUL01000051">
    <property type="protein sequence ID" value="OXM61016.1"/>
    <property type="molecule type" value="Genomic_DNA"/>
</dbReference>
<dbReference type="Proteomes" id="UP000215199">
    <property type="component" value="Unassembled WGS sequence"/>
</dbReference>
<proteinExistence type="predicted"/>
<feature type="chain" id="PRO_5013076380" description="SMP-30/Gluconolactonase/LRE-like region domain-containing protein" evidence="1">
    <location>
        <begin position="28"/>
        <end position="329"/>
    </location>
</feature>
<comment type="caution">
    <text evidence="2">The sequence shown here is derived from an EMBL/GenBank/DDBJ whole genome shotgun (WGS) entry which is preliminary data.</text>
</comment>
<dbReference type="SUPFAM" id="SSF63829">
    <property type="entry name" value="Calcium-dependent phosphotriesterase"/>
    <property type="match status" value="1"/>
</dbReference>
<evidence type="ECO:0008006" key="4">
    <source>
        <dbReference type="Google" id="ProtNLM"/>
    </source>
</evidence>
<dbReference type="PANTHER" id="PTHR42060">
    <property type="entry name" value="NHL REPEAT-CONTAINING PROTEIN-RELATED"/>
    <property type="match status" value="1"/>
</dbReference>
<reference evidence="3" key="1">
    <citation type="submission" date="2017-07" db="EMBL/GenBank/DDBJ databases">
        <title>Comparative genome mining reveals phylogenetic distribution patterns of secondary metabolites in Amycolatopsis.</title>
        <authorList>
            <person name="Adamek M."/>
            <person name="Alanjary M."/>
            <person name="Sales-Ortells H."/>
            <person name="Goodfellow M."/>
            <person name="Bull A.T."/>
            <person name="Kalinowski J."/>
            <person name="Ziemert N."/>
        </authorList>
    </citation>
    <scope>NUCLEOTIDE SEQUENCE [LARGE SCALE GENOMIC DNA]</scope>
    <source>
        <strain evidence="3">H5</strain>
    </source>
</reference>
<keyword evidence="3" id="KW-1185">Reference proteome</keyword>
<dbReference type="InterPro" id="IPR011042">
    <property type="entry name" value="6-blade_b-propeller_TolB-like"/>
</dbReference>
<organism evidence="2 3">
    <name type="scientific">Amycolatopsis vastitatis</name>
    <dbReference type="NCBI Taxonomy" id="1905142"/>
    <lineage>
        <taxon>Bacteria</taxon>
        <taxon>Bacillati</taxon>
        <taxon>Actinomycetota</taxon>
        <taxon>Actinomycetes</taxon>
        <taxon>Pseudonocardiales</taxon>
        <taxon>Pseudonocardiaceae</taxon>
        <taxon>Amycolatopsis</taxon>
    </lineage>
</organism>
<dbReference type="Gene3D" id="2.120.10.30">
    <property type="entry name" value="TolB, C-terminal domain"/>
    <property type="match status" value="1"/>
</dbReference>
<sequence length="329" mass="33859">MNKRFTTCAAAVAVTAAALISAPSASAGTGHAPTQPVVTQVRTVSAFDYASGDAPENITVNPDNTVTLSMLGSVANKAPTLVNLTPSGHRTTLATGHAGDQITGNTRGRDGTVYYNLQSDNASRSGVWKLPVGGSPQRLAALPTDGLPNGLALDTAGRTLYAADSLKSTIWAVPAAGGRATAWLTDPALDSDPDATLKLGVNGLRFHNGAVWVTNFNKGTLSKIPVTGDGAPGRIHTVTRALANADDFSFLNEHSDVVFAAQNDPADKITVVYPNGTTKTALTTLDGLASPTSTAVSGNRLYITNAGLNAPHDAKLQRAAINLGRLLTP</sequence>
<evidence type="ECO:0000313" key="3">
    <source>
        <dbReference type="Proteomes" id="UP000215199"/>
    </source>
</evidence>
<evidence type="ECO:0000313" key="2">
    <source>
        <dbReference type="EMBL" id="OXM61016.1"/>
    </source>
</evidence>
<accession>A0A229SQ51</accession>
<name>A0A229SQ51_9PSEU</name>
<gene>
    <name evidence="2" type="ORF">CF165_40250</name>
</gene>
<dbReference type="OrthoDB" id="9768084at2"/>
<feature type="signal peptide" evidence="1">
    <location>
        <begin position="1"/>
        <end position="27"/>
    </location>
</feature>
<keyword evidence="1" id="KW-0732">Signal</keyword>